<keyword evidence="7" id="KW-0479">Metal-binding</keyword>
<keyword evidence="11" id="KW-0862">Zinc</keyword>
<evidence type="ECO:0000313" key="17">
    <source>
        <dbReference type="Proteomes" id="UP000030689"/>
    </source>
</evidence>
<dbReference type="Proteomes" id="UP000030689">
    <property type="component" value="Unassembled WGS sequence"/>
</dbReference>
<dbReference type="InterPro" id="IPR031127">
    <property type="entry name" value="E3_UB_ligase_RBR"/>
</dbReference>
<proteinExistence type="inferred from homology"/>
<evidence type="ECO:0000256" key="3">
    <source>
        <dbReference type="ARBA" id="ARBA00004906"/>
    </source>
</evidence>
<dbReference type="KEGG" id="eus:EUTSA_v10015828mg"/>
<evidence type="ECO:0000256" key="6">
    <source>
        <dbReference type="ARBA" id="ARBA00022679"/>
    </source>
</evidence>
<dbReference type="OrthoDB" id="10009520at2759"/>
<dbReference type="Gramene" id="ESQ40837">
    <property type="protein sequence ID" value="ESQ40837"/>
    <property type="gene ID" value="EUTSA_v10015828mg"/>
</dbReference>
<evidence type="ECO:0000256" key="10">
    <source>
        <dbReference type="ARBA" id="ARBA00022786"/>
    </source>
</evidence>
<dbReference type="GO" id="GO:0061630">
    <property type="term" value="F:ubiquitin protein ligase activity"/>
    <property type="evidence" value="ECO:0007669"/>
    <property type="project" value="UniProtKB-EC"/>
</dbReference>
<dbReference type="CDD" id="cd20346">
    <property type="entry name" value="BRcat_RBR_ANKIB1"/>
    <property type="match status" value="1"/>
</dbReference>
<dbReference type="SMART" id="SM00647">
    <property type="entry name" value="IBR"/>
    <property type="match status" value="2"/>
</dbReference>
<keyword evidence="17" id="KW-1185">Reference proteome</keyword>
<dbReference type="Gene3D" id="3.30.40.10">
    <property type="entry name" value="Zinc/RING finger domain, C3HC4 (zinc finger)"/>
    <property type="match status" value="1"/>
</dbReference>
<feature type="domain" description="RanBP2-type" evidence="14">
    <location>
        <begin position="463"/>
        <end position="486"/>
    </location>
</feature>
<dbReference type="InterPro" id="IPR013083">
    <property type="entry name" value="Znf_RING/FYVE/PHD"/>
</dbReference>
<dbReference type="UniPathway" id="UPA00143"/>
<evidence type="ECO:0000256" key="7">
    <source>
        <dbReference type="ARBA" id="ARBA00022723"/>
    </source>
</evidence>
<dbReference type="STRING" id="72664.V4LEJ8"/>
<gene>
    <name evidence="16" type="ORF">EUTSA_v10015828mg</name>
</gene>
<evidence type="ECO:0000256" key="4">
    <source>
        <dbReference type="ARBA" id="ARBA00005884"/>
    </source>
</evidence>
<dbReference type="InterPro" id="IPR001876">
    <property type="entry name" value="Znf_RanBP2"/>
</dbReference>
<evidence type="ECO:0000256" key="1">
    <source>
        <dbReference type="ARBA" id="ARBA00001798"/>
    </source>
</evidence>
<comment type="pathway">
    <text evidence="3">Protein modification; protein ubiquitination.</text>
</comment>
<dbReference type="InterPro" id="IPR002867">
    <property type="entry name" value="IBR_dom"/>
</dbReference>
<dbReference type="PROSITE" id="PS50199">
    <property type="entry name" value="ZF_RANBP2_2"/>
    <property type="match status" value="1"/>
</dbReference>
<dbReference type="AlphaFoldDB" id="V4LEJ8"/>
<evidence type="ECO:0000256" key="11">
    <source>
        <dbReference type="ARBA" id="ARBA00022833"/>
    </source>
</evidence>
<dbReference type="Gene3D" id="1.20.120.1750">
    <property type="match status" value="1"/>
</dbReference>
<keyword evidence="8" id="KW-0677">Repeat</keyword>
<keyword evidence="9 12" id="KW-0863">Zinc-finger</keyword>
<comment type="cofactor">
    <cofactor evidence="2">
        <name>Zn(2+)</name>
        <dbReference type="ChEBI" id="CHEBI:29105"/>
    </cofactor>
</comment>
<dbReference type="PROSITE" id="PS01358">
    <property type="entry name" value="ZF_RANBP2_1"/>
    <property type="match status" value="1"/>
</dbReference>
<evidence type="ECO:0000259" key="15">
    <source>
        <dbReference type="PROSITE" id="PS51873"/>
    </source>
</evidence>
<evidence type="ECO:0000256" key="5">
    <source>
        <dbReference type="ARBA" id="ARBA00012251"/>
    </source>
</evidence>
<dbReference type="GO" id="GO:0016567">
    <property type="term" value="P:protein ubiquitination"/>
    <property type="evidence" value="ECO:0007669"/>
    <property type="project" value="UniProtKB-UniPathway"/>
</dbReference>
<keyword evidence="10" id="KW-0833">Ubl conjugation pathway</keyword>
<comment type="similarity">
    <text evidence="4">Belongs to the RBR family. Ariadne subfamily.</text>
</comment>
<dbReference type="EMBL" id="KI517464">
    <property type="protein sequence ID" value="ESQ40837.1"/>
    <property type="molecule type" value="Genomic_DNA"/>
</dbReference>
<evidence type="ECO:0000256" key="8">
    <source>
        <dbReference type="ARBA" id="ARBA00022737"/>
    </source>
</evidence>
<reference evidence="16 17" key="1">
    <citation type="journal article" date="2013" name="Front. Plant Sci.">
        <title>The Reference Genome of the Halophytic Plant Eutrema salsugineum.</title>
        <authorList>
            <person name="Yang R."/>
            <person name="Jarvis D.E."/>
            <person name="Chen H."/>
            <person name="Beilstein M.A."/>
            <person name="Grimwood J."/>
            <person name="Jenkins J."/>
            <person name="Shu S."/>
            <person name="Prochnik S."/>
            <person name="Xin M."/>
            <person name="Ma C."/>
            <person name="Schmutz J."/>
            <person name="Wing R.A."/>
            <person name="Mitchell-Olds T."/>
            <person name="Schumaker K.S."/>
            <person name="Wang X."/>
        </authorList>
    </citation>
    <scope>NUCLEOTIDE SEQUENCE [LARGE SCALE GENOMIC DNA]</scope>
</reference>
<dbReference type="InterPro" id="IPR044066">
    <property type="entry name" value="TRIAD_supradom"/>
</dbReference>
<dbReference type="GO" id="GO:0008270">
    <property type="term" value="F:zinc ion binding"/>
    <property type="evidence" value="ECO:0007669"/>
    <property type="project" value="UniProtKB-KW"/>
</dbReference>
<dbReference type="EC" id="2.3.2.31" evidence="5"/>
<feature type="domain" description="RING-type" evidence="15">
    <location>
        <begin position="78"/>
        <end position="298"/>
    </location>
</feature>
<dbReference type="OMA" id="CKNESHR"/>
<dbReference type="PROSITE" id="PS51873">
    <property type="entry name" value="TRIAD"/>
    <property type="match status" value="1"/>
</dbReference>
<name>V4LEJ8_EUTSA</name>
<feature type="compositionally biased region" description="Polar residues" evidence="13">
    <location>
        <begin position="498"/>
        <end position="510"/>
    </location>
</feature>
<protein>
    <recommendedName>
        <fullName evidence="5">RBR-type E3 ubiquitin transferase</fullName>
        <ecNumber evidence="5">2.3.2.31</ecNumber>
    </recommendedName>
</protein>
<feature type="region of interest" description="Disordered" evidence="13">
    <location>
        <begin position="498"/>
        <end position="524"/>
    </location>
</feature>
<evidence type="ECO:0000256" key="9">
    <source>
        <dbReference type="ARBA" id="ARBA00022771"/>
    </source>
</evidence>
<evidence type="ECO:0000256" key="2">
    <source>
        <dbReference type="ARBA" id="ARBA00001947"/>
    </source>
</evidence>
<dbReference type="PANTHER" id="PTHR11685">
    <property type="entry name" value="RBR FAMILY RING FINGER AND IBR DOMAIN-CONTAINING"/>
    <property type="match status" value="1"/>
</dbReference>
<dbReference type="Pfam" id="PF01485">
    <property type="entry name" value="IBR"/>
    <property type="match status" value="2"/>
</dbReference>
<comment type="catalytic activity">
    <reaction evidence="1">
        <text>[E2 ubiquitin-conjugating enzyme]-S-ubiquitinyl-L-cysteine + [acceptor protein]-L-lysine = [E2 ubiquitin-conjugating enzyme]-L-cysteine + [acceptor protein]-N(6)-ubiquitinyl-L-lysine.</text>
        <dbReference type="EC" id="2.3.2.31"/>
    </reaction>
</comment>
<dbReference type="eggNOG" id="KOG1815">
    <property type="taxonomic scope" value="Eukaryota"/>
</dbReference>
<accession>V4LEJ8</accession>
<organism evidence="16 17">
    <name type="scientific">Eutrema salsugineum</name>
    <name type="common">Saltwater cress</name>
    <name type="synonym">Sisymbrium salsugineum</name>
    <dbReference type="NCBI Taxonomy" id="72664"/>
    <lineage>
        <taxon>Eukaryota</taxon>
        <taxon>Viridiplantae</taxon>
        <taxon>Streptophyta</taxon>
        <taxon>Embryophyta</taxon>
        <taxon>Tracheophyta</taxon>
        <taxon>Spermatophyta</taxon>
        <taxon>Magnoliopsida</taxon>
        <taxon>eudicotyledons</taxon>
        <taxon>Gunneridae</taxon>
        <taxon>Pentapetalae</taxon>
        <taxon>rosids</taxon>
        <taxon>malvids</taxon>
        <taxon>Brassicales</taxon>
        <taxon>Brassicaceae</taxon>
        <taxon>Eutremeae</taxon>
        <taxon>Eutrema</taxon>
    </lineage>
</organism>
<evidence type="ECO:0000256" key="12">
    <source>
        <dbReference type="PROSITE-ProRule" id="PRU00322"/>
    </source>
</evidence>
<dbReference type="SUPFAM" id="SSF57850">
    <property type="entry name" value="RING/U-box"/>
    <property type="match status" value="3"/>
</dbReference>
<evidence type="ECO:0000313" key="16">
    <source>
        <dbReference type="EMBL" id="ESQ40837.1"/>
    </source>
</evidence>
<evidence type="ECO:0000259" key="14">
    <source>
        <dbReference type="PROSITE" id="PS50199"/>
    </source>
</evidence>
<sequence length="524" mass="59549">MEADGQRLYSVLTRTEVREKMMKEIVQISEVFSLSQSDATVVLICLRWNPFKVSDLLGDDKEKFLAELGLVNVFDSNPNEPNASCAHGDYLVSTPFCSHKFCTTCWRDYLSESLEKKKKKKKKKDDEEEKLIISCLNQDCVASVGPDTIEQLTVLVKEMYESYVLGSFVDGNNETIKWCPAPGCDYAIERHGEDVSELDFGVVCLCGHTFCWSCQLESHRPVTCNNASLWWTHLLDQSKSVSWISANTKRCPACNGVVHTNDDPDVRLVTCICSCSFCWHCLRLEEEHIEGWHCFEVSIPLPQPRNDYALTHHVNLWLDSDEEMEISKCDLKAMEQKSIPKLTESCDLGEQDIRALREAFSLVVQCRLVLKWSCVFDYFITDYHSAKKQYLDHLRKQATANLLKHKETVEEVMNLATSGRDIAFFKHILRTTTTATGNYFHDFVKTLEDGLSDVKVDACEDATTGYWFCDRCTFQNDSFDRECKVCVLPSHVALGNNNTSASAHHQQVPNNPVALQGSSDDDDE</sequence>
<keyword evidence="6" id="KW-0808">Transferase</keyword>
<evidence type="ECO:0000256" key="13">
    <source>
        <dbReference type="SAM" id="MobiDB-lite"/>
    </source>
</evidence>